<organism evidence="1">
    <name type="scientific">Anguilla anguilla</name>
    <name type="common">European freshwater eel</name>
    <name type="synonym">Muraena anguilla</name>
    <dbReference type="NCBI Taxonomy" id="7936"/>
    <lineage>
        <taxon>Eukaryota</taxon>
        <taxon>Metazoa</taxon>
        <taxon>Chordata</taxon>
        <taxon>Craniata</taxon>
        <taxon>Vertebrata</taxon>
        <taxon>Euteleostomi</taxon>
        <taxon>Actinopterygii</taxon>
        <taxon>Neopterygii</taxon>
        <taxon>Teleostei</taxon>
        <taxon>Anguilliformes</taxon>
        <taxon>Anguillidae</taxon>
        <taxon>Anguilla</taxon>
    </lineage>
</organism>
<reference evidence="1" key="1">
    <citation type="submission" date="2014-11" db="EMBL/GenBank/DDBJ databases">
        <authorList>
            <person name="Amaro Gonzalez C."/>
        </authorList>
    </citation>
    <scope>NUCLEOTIDE SEQUENCE</scope>
</reference>
<reference evidence="1" key="2">
    <citation type="journal article" date="2015" name="Fish Shellfish Immunol.">
        <title>Early steps in the European eel (Anguilla anguilla)-Vibrio vulnificus interaction in the gills: Role of the RtxA13 toxin.</title>
        <authorList>
            <person name="Callol A."/>
            <person name="Pajuelo D."/>
            <person name="Ebbesson L."/>
            <person name="Teles M."/>
            <person name="MacKenzie S."/>
            <person name="Amaro C."/>
        </authorList>
    </citation>
    <scope>NUCLEOTIDE SEQUENCE</scope>
</reference>
<accession>A0A0E9R2F1</accession>
<sequence>MQMKRDIVAKKPLRKFPFPPTILTHQSAESNHSE</sequence>
<dbReference type="AlphaFoldDB" id="A0A0E9R2F1"/>
<evidence type="ECO:0000313" key="1">
    <source>
        <dbReference type="EMBL" id="JAH22927.1"/>
    </source>
</evidence>
<dbReference type="EMBL" id="GBXM01085650">
    <property type="protein sequence ID" value="JAH22927.1"/>
    <property type="molecule type" value="Transcribed_RNA"/>
</dbReference>
<proteinExistence type="predicted"/>
<name>A0A0E9R2F1_ANGAN</name>
<protein>
    <submittedName>
        <fullName evidence="1">Uncharacterized protein</fullName>
    </submittedName>
</protein>